<dbReference type="InterPro" id="IPR025543">
    <property type="entry name" value="Dodecin-like"/>
</dbReference>
<gene>
    <name evidence="1" type="ORF">M1843_04815</name>
</gene>
<dbReference type="Pfam" id="PF07311">
    <property type="entry name" value="Dodecin"/>
    <property type="match status" value="1"/>
</dbReference>
<evidence type="ECO:0000313" key="2">
    <source>
        <dbReference type="Proteomes" id="UP001651050"/>
    </source>
</evidence>
<protein>
    <submittedName>
        <fullName evidence="1">Dodecin family protein</fullName>
    </submittedName>
</protein>
<dbReference type="Gene3D" id="3.30.1660.10">
    <property type="entry name" value="Flavin-binding protein dodecin"/>
    <property type="match status" value="1"/>
</dbReference>
<dbReference type="InterPro" id="IPR009923">
    <property type="entry name" value="Dodecin"/>
</dbReference>
<name>A0ABT0J0Q9_9MICO</name>
<evidence type="ECO:0000313" key="1">
    <source>
        <dbReference type="EMBL" id="MCK9793067.1"/>
    </source>
</evidence>
<sequence length="69" mass="7565">MAGTVARVTEITARSDTSFEDAIRVGLERAGSTVRNITGAWVKEQKVEVSDGRIVAWQVDLQVTFVLDD</sequence>
<comment type="caution">
    <text evidence="1">The sequence shown here is derived from an EMBL/GenBank/DDBJ whole genome shotgun (WGS) entry which is preliminary data.</text>
</comment>
<dbReference type="PANTHER" id="PTHR39324:SF1">
    <property type="entry name" value="CALCIUM DODECIN"/>
    <property type="match status" value="1"/>
</dbReference>
<dbReference type="EMBL" id="JALQCY010000002">
    <property type="protein sequence ID" value="MCK9793067.1"/>
    <property type="molecule type" value="Genomic_DNA"/>
</dbReference>
<dbReference type="InterPro" id="IPR036694">
    <property type="entry name" value="Dodecin-like_sf"/>
</dbReference>
<reference evidence="1 2" key="1">
    <citation type="submission" date="2022-02" db="EMBL/GenBank/DDBJ databases">
        <title>The car tank lid bacteriome: a reservoir of bacteria with potential in bioremediation of fuel.</title>
        <authorList>
            <person name="Vidal-Verdu A."/>
            <person name="Gomez-Martinez D."/>
            <person name="Latorre-Perez A."/>
            <person name="Pereto J."/>
            <person name="Porcar M."/>
        </authorList>
    </citation>
    <scope>NUCLEOTIDE SEQUENCE [LARGE SCALE GENOMIC DNA]</scope>
    <source>
        <strain evidence="1 2">4D.3</strain>
    </source>
</reference>
<dbReference type="PANTHER" id="PTHR39324">
    <property type="entry name" value="CALCIUM DODECIN"/>
    <property type="match status" value="1"/>
</dbReference>
<dbReference type="RefSeq" id="WP_416342936.1">
    <property type="nucleotide sequence ID" value="NZ_JALQCY010000002.1"/>
</dbReference>
<dbReference type="Proteomes" id="UP001651050">
    <property type="component" value="Unassembled WGS sequence"/>
</dbReference>
<organism evidence="1 2">
    <name type="scientific">Isoptericola peretonis</name>
    <dbReference type="NCBI Taxonomy" id="2918523"/>
    <lineage>
        <taxon>Bacteria</taxon>
        <taxon>Bacillati</taxon>
        <taxon>Actinomycetota</taxon>
        <taxon>Actinomycetes</taxon>
        <taxon>Micrococcales</taxon>
        <taxon>Promicromonosporaceae</taxon>
        <taxon>Isoptericola</taxon>
    </lineage>
</organism>
<keyword evidence="2" id="KW-1185">Reference proteome</keyword>
<accession>A0ABT0J0Q9</accession>
<proteinExistence type="predicted"/>
<dbReference type="SUPFAM" id="SSF89807">
    <property type="entry name" value="Dodecin-like"/>
    <property type="match status" value="1"/>
</dbReference>